<accession>A0AAV0WKX5</accession>
<keyword evidence="2" id="KW-1185">Reference proteome</keyword>
<dbReference type="Proteomes" id="UP001160148">
    <property type="component" value="Unassembled WGS sequence"/>
</dbReference>
<comment type="caution">
    <text evidence="1">The sequence shown here is derived from an EMBL/GenBank/DDBJ whole genome shotgun (WGS) entry which is preliminary data.</text>
</comment>
<proteinExistence type="predicted"/>
<sequence length="197" mass="22928">MFVKNQGPLDKFSCFKYENYLQEIKFSIKSSKYCLQEVFNRISEKQKLFLVNPLELQYSVICEKEIENRSSSIHLKLTDKLYKTIVLNDLGMKINIIKECDKYVSLKNNFIVKVKHIVQSDLNKSNIKLIVQRFLNCSSFYMTSLIDSSVLGSFIVDLTISECFSVNLDEIKNKCFMIPVSTDKAVIIELTHSFFEK</sequence>
<evidence type="ECO:0000313" key="1">
    <source>
        <dbReference type="EMBL" id="CAI6356453.1"/>
    </source>
</evidence>
<organism evidence="1 2">
    <name type="scientific">Macrosiphum euphorbiae</name>
    <name type="common">potato aphid</name>
    <dbReference type="NCBI Taxonomy" id="13131"/>
    <lineage>
        <taxon>Eukaryota</taxon>
        <taxon>Metazoa</taxon>
        <taxon>Ecdysozoa</taxon>
        <taxon>Arthropoda</taxon>
        <taxon>Hexapoda</taxon>
        <taxon>Insecta</taxon>
        <taxon>Pterygota</taxon>
        <taxon>Neoptera</taxon>
        <taxon>Paraneoptera</taxon>
        <taxon>Hemiptera</taxon>
        <taxon>Sternorrhyncha</taxon>
        <taxon>Aphidomorpha</taxon>
        <taxon>Aphidoidea</taxon>
        <taxon>Aphididae</taxon>
        <taxon>Macrosiphini</taxon>
        <taxon>Macrosiphum</taxon>
    </lineage>
</organism>
<dbReference type="EMBL" id="CARXXK010000002">
    <property type="protein sequence ID" value="CAI6356453.1"/>
    <property type="molecule type" value="Genomic_DNA"/>
</dbReference>
<evidence type="ECO:0000313" key="2">
    <source>
        <dbReference type="Proteomes" id="UP001160148"/>
    </source>
</evidence>
<protein>
    <submittedName>
        <fullName evidence="1">Uncharacterized protein</fullName>
    </submittedName>
</protein>
<name>A0AAV0WKX5_9HEMI</name>
<dbReference type="AlphaFoldDB" id="A0AAV0WKX5"/>
<reference evidence="1 2" key="1">
    <citation type="submission" date="2023-01" db="EMBL/GenBank/DDBJ databases">
        <authorList>
            <person name="Whitehead M."/>
        </authorList>
    </citation>
    <scope>NUCLEOTIDE SEQUENCE [LARGE SCALE GENOMIC DNA]</scope>
</reference>
<gene>
    <name evidence="1" type="ORF">MEUPH1_LOCUS12184</name>
</gene>